<gene>
    <name evidence="1" type="ORF">N3K66_007063</name>
</gene>
<keyword evidence="2" id="KW-1185">Reference proteome</keyword>
<dbReference type="Proteomes" id="UP001163324">
    <property type="component" value="Chromosome 6"/>
</dbReference>
<evidence type="ECO:0000313" key="1">
    <source>
        <dbReference type="EMBL" id="KAI9898703.1"/>
    </source>
</evidence>
<name>A0ACC0UXS3_9HYPO</name>
<evidence type="ECO:0000313" key="2">
    <source>
        <dbReference type="Proteomes" id="UP001163324"/>
    </source>
</evidence>
<reference evidence="1" key="1">
    <citation type="submission" date="2022-10" db="EMBL/GenBank/DDBJ databases">
        <title>Complete Genome of Trichothecium roseum strain YXFP-22015, a Plant Pathogen Isolated from Citrus.</title>
        <authorList>
            <person name="Wang Y."/>
            <person name="Zhu L."/>
        </authorList>
    </citation>
    <scope>NUCLEOTIDE SEQUENCE</scope>
    <source>
        <strain evidence="1">YXFP-22015</strain>
    </source>
</reference>
<sequence>MPAASEDVMEISNPRRVLLVGMEDQAPHLSRVVKDLTGSVPSPLAGATQDFKLTTAYYKATVPLWIDLIVTPSEWSTAFLSEEAKEVLGVLGGLVVVFPVPTTTGTEQTRDLIRSIGDVVKRGLGGWEWDGVGLAVGVGEGPTEEWDEMCAEVGLEFVHLINGGKAQDRNEFGEKTGIPRIVEALETNDWAQLDASALSDFGDFQEGADKGQDEKEEDDKVFDPENLDFGFDRADFEGLKSAIWSSGVDVDEESAEAARMTAMGGEGGHRGTGGDDEAELDDQDIAQLDQMMRKLQAVREAGDGMPEEQRRRMAARAVGEVMKDLS</sequence>
<accession>A0ACC0UXS3</accession>
<organism evidence="1 2">
    <name type="scientific">Trichothecium roseum</name>
    <dbReference type="NCBI Taxonomy" id="47278"/>
    <lineage>
        <taxon>Eukaryota</taxon>
        <taxon>Fungi</taxon>
        <taxon>Dikarya</taxon>
        <taxon>Ascomycota</taxon>
        <taxon>Pezizomycotina</taxon>
        <taxon>Sordariomycetes</taxon>
        <taxon>Hypocreomycetidae</taxon>
        <taxon>Hypocreales</taxon>
        <taxon>Hypocreales incertae sedis</taxon>
        <taxon>Trichothecium</taxon>
    </lineage>
</organism>
<dbReference type="EMBL" id="CM047945">
    <property type="protein sequence ID" value="KAI9898703.1"/>
    <property type="molecule type" value="Genomic_DNA"/>
</dbReference>
<comment type="caution">
    <text evidence="1">The sequence shown here is derived from an EMBL/GenBank/DDBJ whole genome shotgun (WGS) entry which is preliminary data.</text>
</comment>
<proteinExistence type="predicted"/>
<protein>
    <submittedName>
        <fullName evidence="1">Uncharacterized protein</fullName>
    </submittedName>
</protein>